<sequence>MKIVGIAGVFLRRSYVHRLLEAVALELPEPADIDVWDGLEAMPPLRRGRLPAEAAELCRTLVAADALVIVAPEHSLLPPQLAHALGWASSPMAGGALVGKPAAVVTSCVGPHEAMWTQTKLHRLLTSGGAIVHRADLPVRPGIRQFDIIGRLADPLARDRLRPALRAVCAMAREARATKAAHRVAHQATLTSTEAERVVSGPVVSGPAVSGPAVSGPAVSGPAVSGPAVSGPVVSGSVASEPVASEPF</sequence>
<evidence type="ECO:0000313" key="3">
    <source>
        <dbReference type="EMBL" id="MBB3726001.1"/>
    </source>
</evidence>
<evidence type="ECO:0000256" key="1">
    <source>
        <dbReference type="SAM" id="MobiDB-lite"/>
    </source>
</evidence>
<feature type="region of interest" description="Disordered" evidence="1">
    <location>
        <begin position="204"/>
        <end position="248"/>
    </location>
</feature>
<dbReference type="InterPro" id="IPR005025">
    <property type="entry name" value="FMN_Rdtase-like_dom"/>
</dbReference>
<dbReference type="Proteomes" id="UP000579945">
    <property type="component" value="Unassembled WGS sequence"/>
</dbReference>
<feature type="domain" description="NADPH-dependent FMN reductase-like" evidence="2">
    <location>
        <begin position="1"/>
        <end position="134"/>
    </location>
</feature>
<dbReference type="Gene3D" id="3.40.50.360">
    <property type="match status" value="1"/>
</dbReference>
<dbReference type="SUPFAM" id="SSF52218">
    <property type="entry name" value="Flavoproteins"/>
    <property type="match status" value="1"/>
</dbReference>
<dbReference type="RefSeq" id="WP_183645512.1">
    <property type="nucleotide sequence ID" value="NZ_BAAAXX010000074.1"/>
</dbReference>
<dbReference type="GeneID" id="95388390"/>
<evidence type="ECO:0000259" key="2">
    <source>
        <dbReference type="Pfam" id="PF03358"/>
    </source>
</evidence>
<evidence type="ECO:0000313" key="4">
    <source>
        <dbReference type="Proteomes" id="UP000579945"/>
    </source>
</evidence>
<dbReference type="AlphaFoldDB" id="A0A7W5UWG9"/>
<dbReference type="Pfam" id="PF03358">
    <property type="entry name" value="FMN_red"/>
    <property type="match status" value="1"/>
</dbReference>
<accession>A0A7W5UWG9</accession>
<proteinExistence type="predicted"/>
<dbReference type="InterPro" id="IPR029039">
    <property type="entry name" value="Flavoprotein-like_sf"/>
</dbReference>
<comment type="caution">
    <text evidence="3">The sequence shown here is derived from an EMBL/GenBank/DDBJ whole genome shotgun (WGS) entry which is preliminary data.</text>
</comment>
<protein>
    <submittedName>
        <fullName evidence="3">NAD(P)H-dependent FMN reductase</fullName>
    </submittedName>
</protein>
<organism evidence="3 4">
    <name type="scientific">Nonomuraea dietziae</name>
    <dbReference type="NCBI Taxonomy" id="65515"/>
    <lineage>
        <taxon>Bacteria</taxon>
        <taxon>Bacillati</taxon>
        <taxon>Actinomycetota</taxon>
        <taxon>Actinomycetes</taxon>
        <taxon>Streptosporangiales</taxon>
        <taxon>Streptosporangiaceae</taxon>
        <taxon>Nonomuraea</taxon>
    </lineage>
</organism>
<dbReference type="GO" id="GO:0016491">
    <property type="term" value="F:oxidoreductase activity"/>
    <property type="evidence" value="ECO:0007669"/>
    <property type="project" value="InterPro"/>
</dbReference>
<dbReference type="EMBL" id="JACIBV010000001">
    <property type="protein sequence ID" value="MBB3726001.1"/>
    <property type="molecule type" value="Genomic_DNA"/>
</dbReference>
<name>A0A7W5UWG9_9ACTN</name>
<gene>
    <name evidence="3" type="ORF">FHR33_001861</name>
</gene>
<keyword evidence="4" id="KW-1185">Reference proteome</keyword>
<reference evidence="3 4" key="1">
    <citation type="submission" date="2020-08" db="EMBL/GenBank/DDBJ databases">
        <title>Sequencing the genomes of 1000 actinobacteria strains.</title>
        <authorList>
            <person name="Klenk H.-P."/>
        </authorList>
    </citation>
    <scope>NUCLEOTIDE SEQUENCE [LARGE SCALE GENOMIC DNA]</scope>
    <source>
        <strain evidence="3 4">DSM 44320</strain>
    </source>
</reference>